<reference evidence="4 5" key="1">
    <citation type="journal article" date="2024" name="bioRxiv">
        <title>A reference genome for Trichogramma kaykai: A tiny desert-dwelling parasitoid wasp with competing sex-ratio distorters.</title>
        <authorList>
            <person name="Culotta J."/>
            <person name="Lindsey A.R."/>
        </authorList>
    </citation>
    <scope>NUCLEOTIDE SEQUENCE [LARGE SCALE GENOMIC DNA]</scope>
    <source>
        <strain evidence="4 5">KSX58</strain>
    </source>
</reference>
<dbReference type="EMBL" id="JBJJXI010000092">
    <property type="protein sequence ID" value="KAL3394247.1"/>
    <property type="molecule type" value="Genomic_DNA"/>
</dbReference>
<proteinExistence type="predicted"/>
<feature type="repeat" description="ANK" evidence="3">
    <location>
        <begin position="257"/>
        <end position="289"/>
    </location>
</feature>
<dbReference type="Pfam" id="PF00023">
    <property type="entry name" value="Ank"/>
    <property type="match status" value="1"/>
</dbReference>
<dbReference type="Proteomes" id="UP001627154">
    <property type="component" value="Unassembled WGS sequence"/>
</dbReference>
<dbReference type="Pfam" id="PF12796">
    <property type="entry name" value="Ank_2"/>
    <property type="match status" value="2"/>
</dbReference>
<dbReference type="SMART" id="SM00248">
    <property type="entry name" value="ANK"/>
    <property type="match status" value="6"/>
</dbReference>
<keyword evidence="2 3" id="KW-0040">ANK repeat</keyword>
<keyword evidence="5" id="KW-1185">Reference proteome</keyword>
<dbReference type="Gene3D" id="1.25.40.20">
    <property type="entry name" value="Ankyrin repeat-containing domain"/>
    <property type="match status" value="3"/>
</dbReference>
<accession>A0ABD2WMZ2</accession>
<keyword evidence="1" id="KW-0677">Repeat</keyword>
<dbReference type="PROSITE" id="PS50088">
    <property type="entry name" value="ANK_REPEAT"/>
    <property type="match status" value="3"/>
</dbReference>
<dbReference type="InterPro" id="IPR036770">
    <property type="entry name" value="Ankyrin_rpt-contain_sf"/>
</dbReference>
<dbReference type="AlphaFoldDB" id="A0ABD2WMZ2"/>
<dbReference type="PRINTS" id="PR01415">
    <property type="entry name" value="ANKYRIN"/>
</dbReference>
<sequence length="459" mass="52788">MRSQNGIILHGNRFKDEDIVNRPEEFIHADESGRSLLHTACEISDIKSVEKIISVNRLNLKNAIDMRGLSHFHVVAISPFTDVLQRFLKEDLVPDINAAISDTSNFLPGFTALHIACLQRNIEHVRVLLRYGAHSNTKNAFGHTPYELLLWESVRLNQLIMDPDTIKHYSTKSKYKKYIEKFNIDDKIINRSELRDIYKIIELIRNSAKGDEEFKDKGFSELHFLVCQALLPDIELVTEKCCHLMNAKVNEDVLFYGGLTPLHVAAYFHYDDIVSFLLKHGADPYIKNKQNEDALTLRLKDFYTGYENDQDYKKKFGSRPRLIPSLMDPSLLLNHPNFIDKYGMKTIHLAVGTDLDFFEKFHLSERPNIDELVSPTESKYNYYEGSTPLHLALMFEQNDILDYLIENGANVNIANKFGNTPLHLTKDPVIFQKLLKMGANINIKNDKGLTPVEVLHDKK</sequence>
<evidence type="ECO:0000256" key="2">
    <source>
        <dbReference type="ARBA" id="ARBA00023043"/>
    </source>
</evidence>
<evidence type="ECO:0000313" key="4">
    <source>
        <dbReference type="EMBL" id="KAL3394247.1"/>
    </source>
</evidence>
<dbReference type="PROSITE" id="PS50297">
    <property type="entry name" value="ANK_REP_REGION"/>
    <property type="match status" value="3"/>
</dbReference>
<name>A0ABD2WMZ2_9HYME</name>
<dbReference type="PANTHER" id="PTHR24198:SF165">
    <property type="entry name" value="ANKYRIN REPEAT-CONTAINING PROTEIN-RELATED"/>
    <property type="match status" value="1"/>
</dbReference>
<feature type="repeat" description="ANK" evidence="3">
    <location>
        <begin position="108"/>
        <end position="140"/>
    </location>
</feature>
<comment type="caution">
    <text evidence="4">The sequence shown here is derived from an EMBL/GenBank/DDBJ whole genome shotgun (WGS) entry which is preliminary data.</text>
</comment>
<evidence type="ECO:0000313" key="5">
    <source>
        <dbReference type="Proteomes" id="UP001627154"/>
    </source>
</evidence>
<dbReference type="InterPro" id="IPR002110">
    <property type="entry name" value="Ankyrin_rpt"/>
</dbReference>
<evidence type="ECO:0000256" key="3">
    <source>
        <dbReference type="PROSITE-ProRule" id="PRU00023"/>
    </source>
</evidence>
<dbReference type="SUPFAM" id="SSF48403">
    <property type="entry name" value="Ankyrin repeat"/>
    <property type="match status" value="2"/>
</dbReference>
<organism evidence="4 5">
    <name type="scientific">Trichogramma kaykai</name>
    <dbReference type="NCBI Taxonomy" id="54128"/>
    <lineage>
        <taxon>Eukaryota</taxon>
        <taxon>Metazoa</taxon>
        <taxon>Ecdysozoa</taxon>
        <taxon>Arthropoda</taxon>
        <taxon>Hexapoda</taxon>
        <taxon>Insecta</taxon>
        <taxon>Pterygota</taxon>
        <taxon>Neoptera</taxon>
        <taxon>Endopterygota</taxon>
        <taxon>Hymenoptera</taxon>
        <taxon>Apocrita</taxon>
        <taxon>Proctotrupomorpha</taxon>
        <taxon>Chalcidoidea</taxon>
        <taxon>Trichogrammatidae</taxon>
        <taxon>Trichogramma</taxon>
    </lineage>
</organism>
<dbReference type="PANTHER" id="PTHR24198">
    <property type="entry name" value="ANKYRIN REPEAT AND PROTEIN KINASE DOMAIN-CONTAINING PROTEIN"/>
    <property type="match status" value="1"/>
</dbReference>
<feature type="repeat" description="ANK" evidence="3">
    <location>
        <begin position="384"/>
        <end position="416"/>
    </location>
</feature>
<gene>
    <name evidence="4" type="ORF">TKK_011279</name>
</gene>
<protein>
    <submittedName>
        <fullName evidence="4">Uncharacterized protein</fullName>
    </submittedName>
</protein>
<evidence type="ECO:0000256" key="1">
    <source>
        <dbReference type="ARBA" id="ARBA00022737"/>
    </source>
</evidence>